<dbReference type="InterPro" id="IPR050194">
    <property type="entry name" value="Glycosyltransferase_grp1"/>
</dbReference>
<keyword evidence="1 6" id="KW-0328">Glycosyltransferase</keyword>
<evidence type="ECO:0000256" key="2">
    <source>
        <dbReference type="ARBA" id="ARBA00022679"/>
    </source>
</evidence>
<dbReference type="Pfam" id="PF13439">
    <property type="entry name" value="Glyco_transf_4"/>
    <property type="match status" value="1"/>
</dbReference>
<keyword evidence="7" id="KW-1185">Reference proteome</keyword>
<dbReference type="GO" id="GO:1901137">
    <property type="term" value="P:carbohydrate derivative biosynthetic process"/>
    <property type="evidence" value="ECO:0007669"/>
    <property type="project" value="UniProtKB-ARBA"/>
</dbReference>
<evidence type="ECO:0000256" key="3">
    <source>
        <dbReference type="SAM" id="MobiDB-lite"/>
    </source>
</evidence>
<evidence type="ECO:0000259" key="4">
    <source>
        <dbReference type="Pfam" id="PF00534"/>
    </source>
</evidence>
<protein>
    <submittedName>
        <fullName evidence="6">D-inositol 3-phosphate glycosyltransferase</fullName>
        <ecNumber evidence="6">2.4.1.250</ecNumber>
    </submittedName>
</protein>
<evidence type="ECO:0000313" key="6">
    <source>
        <dbReference type="EMBL" id="QBI54507.1"/>
    </source>
</evidence>
<reference evidence="6 7" key="1">
    <citation type="submission" date="2019-02" db="EMBL/GenBank/DDBJ databases">
        <authorList>
            <person name="Khodamoradi S."/>
            <person name="Hahnke R.L."/>
            <person name="Kaempfer P."/>
            <person name="Schumann P."/>
            <person name="Rohde M."/>
            <person name="Steinert M."/>
            <person name="Luzhetskyy A."/>
            <person name="Wink J."/>
            <person name="Ruckert C."/>
        </authorList>
    </citation>
    <scope>NUCLEOTIDE SEQUENCE [LARGE SCALE GENOMIC DNA]</scope>
    <source>
        <strain evidence="6 7">M2</strain>
    </source>
</reference>
<dbReference type="PANTHER" id="PTHR45947">
    <property type="entry name" value="SULFOQUINOVOSYL TRANSFERASE SQD2"/>
    <property type="match status" value="1"/>
</dbReference>
<accession>A0A4P6Q6S2</accession>
<dbReference type="Gene3D" id="3.40.50.2000">
    <property type="entry name" value="Glycogen Phosphorylase B"/>
    <property type="match status" value="2"/>
</dbReference>
<evidence type="ECO:0000259" key="5">
    <source>
        <dbReference type="Pfam" id="PF13439"/>
    </source>
</evidence>
<dbReference type="InterPro" id="IPR001296">
    <property type="entry name" value="Glyco_trans_1"/>
</dbReference>
<dbReference type="OrthoDB" id="9810929at2"/>
<feature type="domain" description="Glycosyl transferase family 1" evidence="4">
    <location>
        <begin position="205"/>
        <end position="367"/>
    </location>
</feature>
<sequence length="414" mass="44448">MRIAMVSEHAGPLALLGEEDTGGQNVHVADLARALGARGHEVTVHTRRTRAEDPETVEFAPGVRVHHVSAGPPRPLSKDELPPHMGEFAEHLRAEWSRSSPDIAHAHYWMSGSAALEAGGATGTPVVQTFHALGVDKSRHQGEDDTSPSEREQVEADVARRVDRVVATSSLERRELRSWNVDSRRITVVPCAVDPELFRPEGRSAERGERFRILSLGRIVPRKGIRTLIGALAGVPEAELVVAGGAAPERMDADPHIAGLRAAAEEAGVADRVAFTGGVPRSEVPGLLRSADLCVNVPWYEPFGMSTVEAMACGVCVIASNVGGHLDTVVQGVTGRLVPPRDARTLAYWIRMLMADPVTRESLAIAGADRAAVRYTWPLVARQTEQCYESVLLERGREAHRPTGAAAVPTTGGV</sequence>
<feature type="region of interest" description="Disordered" evidence="3">
    <location>
        <begin position="137"/>
        <end position="156"/>
    </location>
</feature>
<dbReference type="InterPro" id="IPR028098">
    <property type="entry name" value="Glyco_trans_4-like_N"/>
</dbReference>
<organism evidence="6 7">
    <name type="scientific">Streptomonospora litoralis</name>
    <dbReference type="NCBI Taxonomy" id="2498135"/>
    <lineage>
        <taxon>Bacteria</taxon>
        <taxon>Bacillati</taxon>
        <taxon>Actinomycetota</taxon>
        <taxon>Actinomycetes</taxon>
        <taxon>Streptosporangiales</taxon>
        <taxon>Nocardiopsidaceae</taxon>
        <taxon>Streptomonospora</taxon>
    </lineage>
</organism>
<dbReference type="PANTHER" id="PTHR45947:SF3">
    <property type="entry name" value="SULFOQUINOVOSYL TRANSFERASE SQD2"/>
    <property type="match status" value="1"/>
</dbReference>
<dbReference type="Proteomes" id="UP000292235">
    <property type="component" value="Chromosome"/>
</dbReference>
<evidence type="ECO:0000313" key="7">
    <source>
        <dbReference type="Proteomes" id="UP000292235"/>
    </source>
</evidence>
<dbReference type="KEGG" id="strr:EKD16_13625"/>
<dbReference type="EMBL" id="CP036455">
    <property type="protein sequence ID" value="QBI54507.1"/>
    <property type="molecule type" value="Genomic_DNA"/>
</dbReference>
<proteinExistence type="predicted"/>
<dbReference type="RefSeq" id="WP_131098673.1">
    <property type="nucleotide sequence ID" value="NZ_CP036455.1"/>
</dbReference>
<keyword evidence="2 6" id="KW-0808">Transferase</keyword>
<dbReference type="AlphaFoldDB" id="A0A4P6Q6S2"/>
<evidence type="ECO:0000256" key="1">
    <source>
        <dbReference type="ARBA" id="ARBA00022676"/>
    </source>
</evidence>
<dbReference type="Pfam" id="PF00534">
    <property type="entry name" value="Glycos_transf_1"/>
    <property type="match status" value="1"/>
</dbReference>
<dbReference type="GO" id="GO:0102710">
    <property type="term" value="F:D-inositol-3-phosphate glycosyltransferase activity"/>
    <property type="evidence" value="ECO:0007669"/>
    <property type="project" value="UniProtKB-EC"/>
</dbReference>
<dbReference type="EC" id="2.4.1.250" evidence="6"/>
<gene>
    <name evidence="6" type="primary">mshA3</name>
    <name evidence="6" type="ORF">EKD16_13625</name>
</gene>
<dbReference type="SUPFAM" id="SSF53756">
    <property type="entry name" value="UDP-Glycosyltransferase/glycogen phosphorylase"/>
    <property type="match status" value="1"/>
</dbReference>
<name>A0A4P6Q6S2_9ACTN</name>
<feature type="domain" description="Glycosyltransferase subfamily 4-like N-terminal" evidence="5">
    <location>
        <begin position="22"/>
        <end position="196"/>
    </location>
</feature>